<dbReference type="EMBL" id="SJPI01000001">
    <property type="protein sequence ID" value="TWT55153.1"/>
    <property type="molecule type" value="Genomic_DNA"/>
</dbReference>
<sequence>MAHRFDHCDDHLAINRMRAEIERLEAEKSRLINVGDYRSAASVYDAEFAVRVELDTLLLRGREDDEPGDAWESPS</sequence>
<accession>A0A5C5WYS8</accession>
<dbReference type="RefSeq" id="WP_165440642.1">
    <property type="nucleotide sequence ID" value="NZ_SJPI01000001.1"/>
</dbReference>
<gene>
    <name evidence="1" type="ORF">Pla22_28070</name>
</gene>
<organism evidence="1 2">
    <name type="scientific">Rubripirellula amarantea</name>
    <dbReference type="NCBI Taxonomy" id="2527999"/>
    <lineage>
        <taxon>Bacteria</taxon>
        <taxon>Pseudomonadati</taxon>
        <taxon>Planctomycetota</taxon>
        <taxon>Planctomycetia</taxon>
        <taxon>Pirellulales</taxon>
        <taxon>Pirellulaceae</taxon>
        <taxon>Rubripirellula</taxon>
    </lineage>
</organism>
<comment type="caution">
    <text evidence="1">The sequence shown here is derived from an EMBL/GenBank/DDBJ whole genome shotgun (WGS) entry which is preliminary data.</text>
</comment>
<evidence type="ECO:0000313" key="2">
    <source>
        <dbReference type="Proteomes" id="UP000316598"/>
    </source>
</evidence>
<dbReference type="Proteomes" id="UP000316598">
    <property type="component" value="Unassembled WGS sequence"/>
</dbReference>
<name>A0A5C5WYS8_9BACT</name>
<evidence type="ECO:0000313" key="1">
    <source>
        <dbReference type="EMBL" id="TWT55153.1"/>
    </source>
</evidence>
<protein>
    <submittedName>
        <fullName evidence="1">Uncharacterized protein</fullName>
    </submittedName>
</protein>
<dbReference type="AlphaFoldDB" id="A0A5C5WYS8"/>
<proteinExistence type="predicted"/>
<keyword evidence="2" id="KW-1185">Reference proteome</keyword>
<reference evidence="1 2" key="1">
    <citation type="submission" date="2019-02" db="EMBL/GenBank/DDBJ databases">
        <title>Deep-cultivation of Planctomycetes and their phenomic and genomic characterization uncovers novel biology.</title>
        <authorList>
            <person name="Wiegand S."/>
            <person name="Jogler M."/>
            <person name="Boedeker C."/>
            <person name="Pinto D."/>
            <person name="Vollmers J."/>
            <person name="Rivas-Marin E."/>
            <person name="Kohn T."/>
            <person name="Peeters S.H."/>
            <person name="Heuer A."/>
            <person name="Rast P."/>
            <person name="Oberbeckmann S."/>
            <person name="Bunk B."/>
            <person name="Jeske O."/>
            <person name="Meyerdierks A."/>
            <person name="Storesund J.E."/>
            <person name="Kallscheuer N."/>
            <person name="Luecker S."/>
            <person name="Lage O.M."/>
            <person name="Pohl T."/>
            <person name="Merkel B.J."/>
            <person name="Hornburger P."/>
            <person name="Mueller R.-W."/>
            <person name="Bruemmer F."/>
            <person name="Labrenz M."/>
            <person name="Spormann A.M."/>
            <person name="Op Den Camp H."/>
            <person name="Overmann J."/>
            <person name="Amann R."/>
            <person name="Jetten M.S.M."/>
            <person name="Mascher T."/>
            <person name="Medema M.H."/>
            <person name="Devos D.P."/>
            <person name="Kaster A.-K."/>
            <person name="Ovreas L."/>
            <person name="Rohde M."/>
            <person name="Galperin M.Y."/>
            <person name="Jogler C."/>
        </authorList>
    </citation>
    <scope>NUCLEOTIDE SEQUENCE [LARGE SCALE GENOMIC DNA]</scope>
    <source>
        <strain evidence="1 2">Pla22</strain>
    </source>
</reference>